<keyword evidence="3" id="KW-1185">Reference proteome</keyword>
<dbReference type="InterPro" id="IPR043129">
    <property type="entry name" value="ATPase_NBD"/>
</dbReference>
<feature type="compositionally biased region" description="Low complexity" evidence="1">
    <location>
        <begin position="367"/>
        <end position="377"/>
    </location>
</feature>
<accession>A0ABS0CXL7</accession>
<dbReference type="Proteomes" id="UP000702209">
    <property type="component" value="Unassembled WGS sequence"/>
</dbReference>
<evidence type="ECO:0000256" key="1">
    <source>
        <dbReference type="SAM" id="MobiDB-lite"/>
    </source>
</evidence>
<sequence>MATVGISPEQTVVRGVVLSVQQGRPPAVLREMERPVEQSAAASVAATLEALTGTDADIEIDDVAIAYRTVPERRAIVSHLSSASWHSSSLVSTKTALRALLDDLPELAEHSTVLVLEVLGYHTAYLVVGPRRDEILASGSWSSGVVDADTASQAIGRIRSALEAAGSLPDVVVLCGTSAGKPDVVSAVRLGLAAPVTIAPHFANAAAYGAALVAAAPFRSVPAVAVPAGRRQTGRAILVAAAIAALAGGAAAAVVQAPEDRPANTEIRGPVAGPALAQEPMPQAQPVIQIPAAPPPAVDPMPVATTLPYPEPSLPPAPPPVSAEAQLPGQPEPPPPPMPPDLLPGQPYPGQPPTHRPHPTTSAPEYARAPAEAQRPGEPGPPPPMPPDLLPGQPYPGQPPTQRPHPTTSAPEHAPAPAGAPNDSFRLPG</sequence>
<name>A0ABS0CXL7_9NOCA</name>
<dbReference type="SUPFAM" id="SSF53067">
    <property type="entry name" value="Actin-like ATPase domain"/>
    <property type="match status" value="1"/>
</dbReference>
<dbReference type="EMBL" id="JADLQX010000026">
    <property type="protein sequence ID" value="MBF6301344.1"/>
    <property type="molecule type" value="Genomic_DNA"/>
</dbReference>
<feature type="compositionally biased region" description="Pro residues" evidence="1">
    <location>
        <begin position="309"/>
        <end position="321"/>
    </location>
</feature>
<gene>
    <name evidence="2" type="ORF">IU459_27950</name>
</gene>
<comment type="caution">
    <text evidence="2">The sequence shown here is derived from an EMBL/GenBank/DDBJ whole genome shotgun (WGS) entry which is preliminary data.</text>
</comment>
<proteinExistence type="predicted"/>
<feature type="region of interest" description="Disordered" evidence="1">
    <location>
        <begin position="299"/>
        <end position="429"/>
    </location>
</feature>
<dbReference type="RefSeq" id="WP_195132568.1">
    <property type="nucleotide sequence ID" value="NZ_JADLQX010000026.1"/>
</dbReference>
<organism evidence="2 3">
    <name type="scientific">Nocardia amamiensis</name>
    <dbReference type="NCBI Taxonomy" id="404578"/>
    <lineage>
        <taxon>Bacteria</taxon>
        <taxon>Bacillati</taxon>
        <taxon>Actinomycetota</taxon>
        <taxon>Actinomycetes</taxon>
        <taxon>Mycobacteriales</taxon>
        <taxon>Nocardiaceae</taxon>
        <taxon>Nocardia</taxon>
    </lineage>
</organism>
<reference evidence="2 3" key="1">
    <citation type="submission" date="2020-10" db="EMBL/GenBank/DDBJ databases">
        <title>Identification of Nocardia species via Next-generation sequencing and recognition of intraspecies genetic diversity.</title>
        <authorList>
            <person name="Li P."/>
            <person name="Li P."/>
            <person name="Lu B."/>
        </authorList>
    </citation>
    <scope>NUCLEOTIDE SEQUENCE [LARGE SCALE GENOMIC DNA]</scope>
    <source>
        <strain evidence="2 3">BJ06-0157</strain>
    </source>
</reference>
<evidence type="ECO:0000313" key="3">
    <source>
        <dbReference type="Proteomes" id="UP000702209"/>
    </source>
</evidence>
<evidence type="ECO:0008006" key="4">
    <source>
        <dbReference type="Google" id="ProtNLM"/>
    </source>
</evidence>
<protein>
    <recommendedName>
        <fullName evidence="4">FHA domain-containing protein</fullName>
    </recommendedName>
</protein>
<feature type="compositionally biased region" description="Low complexity" evidence="1">
    <location>
        <begin position="404"/>
        <end position="421"/>
    </location>
</feature>
<feature type="compositionally biased region" description="Pro residues" evidence="1">
    <location>
        <begin position="330"/>
        <end position="354"/>
    </location>
</feature>
<evidence type="ECO:0000313" key="2">
    <source>
        <dbReference type="EMBL" id="MBF6301344.1"/>
    </source>
</evidence>
<feature type="compositionally biased region" description="Pro residues" evidence="1">
    <location>
        <begin position="378"/>
        <end position="403"/>
    </location>
</feature>